<gene>
    <name evidence="6" type="ORF">CCR87_01470</name>
</gene>
<keyword evidence="4" id="KW-0788">Thiol protease</keyword>
<dbReference type="Gene3D" id="3.90.1720.10">
    <property type="entry name" value="endopeptidase domain like (from Nostoc punctiforme)"/>
    <property type="match status" value="1"/>
</dbReference>
<dbReference type="NCBIfam" id="TIGR02219">
    <property type="entry name" value="phage_NlpC_fam"/>
    <property type="match status" value="1"/>
</dbReference>
<dbReference type="RefSeq" id="WP_201155559.1">
    <property type="nucleotide sequence ID" value="NZ_NHSD01000085.1"/>
</dbReference>
<sequence length="150" mass="15715">MTGADVVAQARGWVGTPWCHGAACRGAGADCLGLVRGLWREIRPDEVPSVPPYPPDWAEVGPPDRLVAGLARSLVCCAGRTPAPGDVLVFRLSARGPAKHLGVLTEAGPQARFVHACSGHGVVEAALSAPWRRRIVARFAFPGISTPHAT</sequence>
<dbReference type="InterPro" id="IPR038765">
    <property type="entry name" value="Papain-like_cys_pep_sf"/>
</dbReference>
<proteinExistence type="inferred from homology"/>
<evidence type="ECO:0000259" key="5">
    <source>
        <dbReference type="PROSITE" id="PS51935"/>
    </source>
</evidence>
<keyword evidence="3" id="KW-0378">Hydrolase</keyword>
<dbReference type="InterPro" id="IPR000064">
    <property type="entry name" value="NLP_P60_dom"/>
</dbReference>
<evidence type="ECO:0000256" key="3">
    <source>
        <dbReference type="ARBA" id="ARBA00022801"/>
    </source>
</evidence>
<evidence type="ECO:0000313" key="6">
    <source>
        <dbReference type="EMBL" id="MBK5926035.1"/>
    </source>
</evidence>
<reference evidence="6" key="2">
    <citation type="journal article" date="2020" name="Microorganisms">
        <title>Osmotic Adaptation and Compatible Solute Biosynthesis of Phototrophic Bacteria as Revealed from Genome Analyses.</title>
        <authorList>
            <person name="Imhoff J.F."/>
            <person name="Rahn T."/>
            <person name="Kunzel S."/>
            <person name="Keller A."/>
            <person name="Neulinger S.C."/>
        </authorList>
    </citation>
    <scope>NUCLEOTIDE SEQUENCE</scope>
    <source>
        <strain evidence="6">LMG 28126</strain>
    </source>
</reference>
<evidence type="ECO:0000256" key="4">
    <source>
        <dbReference type="ARBA" id="ARBA00022807"/>
    </source>
</evidence>
<protein>
    <submittedName>
        <fullName evidence="6">Peptidase</fullName>
    </submittedName>
</protein>
<name>A0A934THC6_9RHOB</name>
<comment type="caution">
    <text evidence="6">The sequence shown here is derived from an EMBL/GenBank/DDBJ whole genome shotgun (WGS) entry which is preliminary data.</text>
</comment>
<evidence type="ECO:0000256" key="2">
    <source>
        <dbReference type="ARBA" id="ARBA00022670"/>
    </source>
</evidence>
<evidence type="ECO:0000256" key="1">
    <source>
        <dbReference type="ARBA" id="ARBA00007074"/>
    </source>
</evidence>
<dbReference type="GO" id="GO:0006508">
    <property type="term" value="P:proteolysis"/>
    <property type="evidence" value="ECO:0007669"/>
    <property type="project" value="UniProtKB-KW"/>
</dbReference>
<dbReference type="SUPFAM" id="SSF54001">
    <property type="entry name" value="Cysteine proteinases"/>
    <property type="match status" value="1"/>
</dbReference>
<reference evidence="6" key="1">
    <citation type="submission" date="2017-05" db="EMBL/GenBank/DDBJ databases">
        <authorList>
            <person name="Imhoff J.F."/>
            <person name="Rahn T."/>
            <person name="Kuenzel S."/>
            <person name="Neulinger S.C."/>
        </authorList>
    </citation>
    <scope>NUCLEOTIDE SEQUENCE</scope>
    <source>
        <strain evidence="6">LMG 28126</strain>
    </source>
</reference>
<accession>A0A934THC6</accession>
<dbReference type="GO" id="GO:0008234">
    <property type="term" value="F:cysteine-type peptidase activity"/>
    <property type="evidence" value="ECO:0007669"/>
    <property type="project" value="UniProtKB-KW"/>
</dbReference>
<comment type="similarity">
    <text evidence="1">Belongs to the peptidase C40 family.</text>
</comment>
<dbReference type="Proteomes" id="UP000706333">
    <property type="component" value="Unassembled WGS sequence"/>
</dbReference>
<feature type="domain" description="NlpC/P60" evidence="5">
    <location>
        <begin position="1"/>
        <end position="142"/>
    </location>
</feature>
<keyword evidence="7" id="KW-1185">Reference proteome</keyword>
<dbReference type="EMBL" id="NHSD01000085">
    <property type="protein sequence ID" value="MBK5926035.1"/>
    <property type="molecule type" value="Genomic_DNA"/>
</dbReference>
<organism evidence="6 7">
    <name type="scientific">Rhodobaculum claviforme</name>
    <dbReference type="NCBI Taxonomy" id="1549854"/>
    <lineage>
        <taxon>Bacteria</taxon>
        <taxon>Pseudomonadati</taxon>
        <taxon>Pseudomonadota</taxon>
        <taxon>Alphaproteobacteria</taxon>
        <taxon>Rhodobacterales</taxon>
        <taxon>Paracoccaceae</taxon>
        <taxon>Rhodobaculum</taxon>
    </lineage>
</organism>
<dbReference type="AlphaFoldDB" id="A0A934THC6"/>
<dbReference type="InterPro" id="IPR011929">
    <property type="entry name" value="Phage_pept_NlpC/P60"/>
</dbReference>
<evidence type="ECO:0000313" key="7">
    <source>
        <dbReference type="Proteomes" id="UP000706333"/>
    </source>
</evidence>
<keyword evidence="2" id="KW-0645">Protease</keyword>
<dbReference type="PROSITE" id="PS51935">
    <property type="entry name" value="NLPC_P60"/>
    <property type="match status" value="1"/>
</dbReference>